<dbReference type="EMBL" id="QLLM01000002">
    <property type="protein sequence ID" value="RAJ07935.1"/>
    <property type="molecule type" value="Genomic_DNA"/>
</dbReference>
<proteinExistence type="predicted"/>
<evidence type="ECO:0000256" key="1">
    <source>
        <dbReference type="SAM" id="Phobius"/>
    </source>
</evidence>
<reference evidence="3 4" key="1">
    <citation type="submission" date="2018-06" db="EMBL/GenBank/DDBJ databases">
        <title>Freshwater and sediment microbial communities from various areas in North America, analyzing microbe dynamics in response to fracking.</title>
        <authorList>
            <person name="Lamendella R."/>
        </authorList>
    </citation>
    <scope>NUCLEOTIDE SEQUENCE [LARGE SCALE GENOMIC DNA]</scope>
    <source>
        <strain evidence="3 4">17</strain>
    </source>
</reference>
<dbReference type="Pfam" id="PF02698">
    <property type="entry name" value="DUF218"/>
    <property type="match status" value="1"/>
</dbReference>
<sequence>MFELNLFAADLFVIKKWLGQLLMPLPFSLSLLLLALLLLWFTRFQKTGKLLATCSLVIVALMGMRPVSYELARGLEQTYPPFEVSQHPNIEAIVVLGNGHVSDPAVPMRSWQNNISLARTLEGVRLAQAYPDAELVFSGYVSGDTLSNAEVNARMAESLGIPRSRMTLFENNKDTHDEAISISRHLKGKEVALVSSATHLPRAMALYQGQGLKAVPAPTDYTAKQSQVPQPLYSYLPKGRYLMYSEAAIHEWIGVWWARLRGQVNE</sequence>
<protein>
    <submittedName>
        <fullName evidence="3">Uncharacterized SAM-binding protein YcdF (DUF218 family)</fullName>
    </submittedName>
</protein>
<name>A0AAX1PMM4_AERSA</name>
<feature type="transmembrane region" description="Helical" evidence="1">
    <location>
        <begin position="47"/>
        <end position="64"/>
    </location>
</feature>
<dbReference type="GO" id="GO:0000270">
    <property type="term" value="P:peptidoglycan metabolic process"/>
    <property type="evidence" value="ECO:0007669"/>
    <property type="project" value="TreeGrafter"/>
</dbReference>
<dbReference type="InterPro" id="IPR051599">
    <property type="entry name" value="Cell_Envelope_Assoc"/>
</dbReference>
<accession>A0AAX1PMM4</accession>
<feature type="transmembrane region" description="Helical" evidence="1">
    <location>
        <begin position="21"/>
        <end position="41"/>
    </location>
</feature>
<evidence type="ECO:0000313" key="3">
    <source>
        <dbReference type="EMBL" id="RAJ07935.1"/>
    </source>
</evidence>
<dbReference type="PANTHER" id="PTHR30336:SF4">
    <property type="entry name" value="ENVELOPE BIOGENESIS FACTOR ELYC"/>
    <property type="match status" value="1"/>
</dbReference>
<keyword evidence="1" id="KW-0812">Transmembrane</keyword>
<feature type="domain" description="DUF218" evidence="2">
    <location>
        <begin position="91"/>
        <end position="254"/>
    </location>
</feature>
<comment type="caution">
    <text evidence="3">The sequence shown here is derived from an EMBL/GenBank/DDBJ whole genome shotgun (WGS) entry which is preliminary data.</text>
</comment>
<evidence type="ECO:0000259" key="2">
    <source>
        <dbReference type="Pfam" id="PF02698"/>
    </source>
</evidence>
<dbReference type="AlphaFoldDB" id="A0AAX1PMM4"/>
<dbReference type="CDD" id="cd06259">
    <property type="entry name" value="YdcF-like"/>
    <property type="match status" value="1"/>
</dbReference>
<dbReference type="GO" id="GO:0005886">
    <property type="term" value="C:plasma membrane"/>
    <property type="evidence" value="ECO:0007669"/>
    <property type="project" value="TreeGrafter"/>
</dbReference>
<dbReference type="GO" id="GO:0043164">
    <property type="term" value="P:Gram-negative-bacterium-type cell wall biogenesis"/>
    <property type="evidence" value="ECO:0007669"/>
    <property type="project" value="TreeGrafter"/>
</dbReference>
<dbReference type="PANTHER" id="PTHR30336">
    <property type="entry name" value="INNER MEMBRANE PROTEIN, PROBABLE PERMEASE"/>
    <property type="match status" value="1"/>
</dbReference>
<organism evidence="3 4">
    <name type="scientific">Aeromonas salmonicida</name>
    <dbReference type="NCBI Taxonomy" id="645"/>
    <lineage>
        <taxon>Bacteria</taxon>
        <taxon>Pseudomonadati</taxon>
        <taxon>Pseudomonadota</taxon>
        <taxon>Gammaproteobacteria</taxon>
        <taxon>Aeromonadales</taxon>
        <taxon>Aeromonadaceae</taxon>
        <taxon>Aeromonas</taxon>
    </lineage>
</organism>
<evidence type="ECO:0000313" key="4">
    <source>
        <dbReference type="Proteomes" id="UP000249422"/>
    </source>
</evidence>
<keyword evidence="1" id="KW-0472">Membrane</keyword>
<dbReference type="NCBIfam" id="NF007794">
    <property type="entry name" value="PRK10494.1"/>
    <property type="match status" value="1"/>
</dbReference>
<dbReference type="InterPro" id="IPR003848">
    <property type="entry name" value="DUF218"/>
</dbReference>
<dbReference type="Proteomes" id="UP000249422">
    <property type="component" value="Unassembled WGS sequence"/>
</dbReference>
<gene>
    <name evidence="3" type="ORF">DEU50_102366</name>
</gene>
<keyword evidence="1" id="KW-1133">Transmembrane helix</keyword>